<proteinExistence type="predicted"/>
<comment type="caution">
    <text evidence="3">The sequence shown here is derived from an EMBL/GenBank/DDBJ whole genome shotgun (WGS) entry which is preliminary data.</text>
</comment>
<dbReference type="RefSeq" id="WP_106291570.1">
    <property type="nucleotide sequence ID" value="NZ_CAWNTC010000222.1"/>
</dbReference>
<protein>
    <submittedName>
        <fullName evidence="3">Uncharacterized protein</fullName>
    </submittedName>
</protein>
<evidence type="ECO:0000256" key="2">
    <source>
        <dbReference type="SAM" id="MobiDB-lite"/>
    </source>
</evidence>
<dbReference type="OrthoDB" id="560634at2"/>
<evidence type="ECO:0000313" key="3">
    <source>
        <dbReference type="EMBL" id="PSB00650.1"/>
    </source>
</evidence>
<dbReference type="Proteomes" id="UP000238762">
    <property type="component" value="Unassembled WGS sequence"/>
</dbReference>
<reference evidence="3 4" key="1">
    <citation type="submission" date="2018-02" db="EMBL/GenBank/DDBJ databases">
        <authorList>
            <person name="Cohen D.B."/>
            <person name="Kent A.D."/>
        </authorList>
    </citation>
    <scope>NUCLEOTIDE SEQUENCE [LARGE SCALE GENOMIC DNA]</scope>
    <source>
        <strain evidence="3 4">CCAP 1448/3</strain>
    </source>
</reference>
<feature type="compositionally biased region" description="Polar residues" evidence="2">
    <location>
        <begin position="70"/>
        <end position="93"/>
    </location>
</feature>
<name>A0A2T1BXB3_9CYAN</name>
<reference evidence="3 4" key="2">
    <citation type="submission" date="2018-03" db="EMBL/GenBank/DDBJ databases">
        <title>The ancient ancestry and fast evolution of plastids.</title>
        <authorList>
            <person name="Moore K.R."/>
            <person name="Magnabosco C."/>
            <person name="Momper L."/>
            <person name="Gold D.A."/>
            <person name="Bosak T."/>
            <person name="Fournier G.P."/>
        </authorList>
    </citation>
    <scope>NUCLEOTIDE SEQUENCE [LARGE SCALE GENOMIC DNA]</scope>
    <source>
        <strain evidence="3 4">CCAP 1448/3</strain>
    </source>
</reference>
<evidence type="ECO:0000313" key="4">
    <source>
        <dbReference type="Proteomes" id="UP000238762"/>
    </source>
</evidence>
<gene>
    <name evidence="3" type="ORF">C7B64_22395</name>
</gene>
<dbReference type="EMBL" id="PVWJ01000177">
    <property type="protein sequence ID" value="PSB00650.1"/>
    <property type="molecule type" value="Genomic_DNA"/>
</dbReference>
<accession>A0A2T1BXB3</accession>
<evidence type="ECO:0000256" key="1">
    <source>
        <dbReference type="SAM" id="Coils"/>
    </source>
</evidence>
<feature type="coiled-coil region" evidence="1">
    <location>
        <begin position="138"/>
        <end position="165"/>
    </location>
</feature>
<feature type="region of interest" description="Disordered" evidence="2">
    <location>
        <begin position="66"/>
        <end position="97"/>
    </location>
</feature>
<dbReference type="AlphaFoldDB" id="A0A2T1BXB3"/>
<keyword evidence="1" id="KW-0175">Coiled coil</keyword>
<sequence length="168" mass="19324">MNSDNLVQLVQKSFRITLGATTSIVEVLQNPDQRQANFSEMRSKWNERIEDWETKGEVTEQEARKFVDTMWQQQQNRSSGIPENPETSDSAPNTEFRVNFPNFADSLSQFWRNQNIYPGYSENVDSSATQSNTSSTVDPQVQRELENLTAQIAAMRAELETLRQLDNQ</sequence>
<keyword evidence="4" id="KW-1185">Reference proteome</keyword>
<organism evidence="3 4">
    <name type="scientific">Merismopedia glauca CCAP 1448/3</name>
    <dbReference type="NCBI Taxonomy" id="1296344"/>
    <lineage>
        <taxon>Bacteria</taxon>
        <taxon>Bacillati</taxon>
        <taxon>Cyanobacteriota</taxon>
        <taxon>Cyanophyceae</taxon>
        <taxon>Synechococcales</taxon>
        <taxon>Merismopediaceae</taxon>
        <taxon>Merismopedia</taxon>
    </lineage>
</organism>